<dbReference type="PROSITE" id="PS50928">
    <property type="entry name" value="ABC_TM1"/>
    <property type="match status" value="2"/>
</dbReference>
<gene>
    <name evidence="11" type="ORF">F4562_001142</name>
</gene>
<evidence type="ECO:0000313" key="12">
    <source>
        <dbReference type="Proteomes" id="UP000540685"/>
    </source>
</evidence>
<evidence type="ECO:0000259" key="10">
    <source>
        <dbReference type="PROSITE" id="PS50928"/>
    </source>
</evidence>
<keyword evidence="4" id="KW-0997">Cell inner membrane</keyword>
<feature type="transmembrane region" description="Helical" evidence="8">
    <location>
        <begin position="329"/>
        <end position="350"/>
    </location>
</feature>
<evidence type="ECO:0000256" key="5">
    <source>
        <dbReference type="ARBA" id="ARBA00022692"/>
    </source>
</evidence>
<feature type="transmembrane region" description="Helical" evidence="8">
    <location>
        <begin position="507"/>
        <end position="532"/>
    </location>
</feature>
<dbReference type="InterPro" id="IPR000515">
    <property type="entry name" value="MetI-like"/>
</dbReference>
<name>A0A7W9MER8_9ACTN</name>
<dbReference type="PANTHER" id="PTHR43357:SF4">
    <property type="entry name" value="INNER MEMBRANE ABC TRANSPORTER PERMEASE PROTEIN YDCV"/>
    <property type="match status" value="1"/>
</dbReference>
<feature type="transmembrane region" description="Helical" evidence="8">
    <location>
        <begin position="172"/>
        <end position="196"/>
    </location>
</feature>
<feature type="transmembrane region" description="Helical" evidence="8">
    <location>
        <begin position="33"/>
        <end position="52"/>
    </location>
</feature>
<evidence type="ECO:0000256" key="1">
    <source>
        <dbReference type="ARBA" id="ARBA00004429"/>
    </source>
</evidence>
<dbReference type="InterPro" id="IPR035906">
    <property type="entry name" value="MetI-like_sf"/>
</dbReference>
<dbReference type="AlphaFoldDB" id="A0A7W9MER8"/>
<dbReference type="GO" id="GO:0055085">
    <property type="term" value="P:transmembrane transport"/>
    <property type="evidence" value="ECO:0007669"/>
    <property type="project" value="InterPro"/>
</dbReference>
<evidence type="ECO:0000256" key="6">
    <source>
        <dbReference type="ARBA" id="ARBA00022989"/>
    </source>
</evidence>
<feature type="transmembrane region" description="Helical" evidence="8">
    <location>
        <begin position="389"/>
        <end position="409"/>
    </location>
</feature>
<feature type="transmembrane region" description="Helical" evidence="8">
    <location>
        <begin position="448"/>
        <end position="473"/>
    </location>
</feature>
<comment type="similarity">
    <text evidence="8">Belongs to the binding-protein-dependent transport system permease family.</text>
</comment>
<dbReference type="PANTHER" id="PTHR43357">
    <property type="entry name" value="INNER MEMBRANE ABC TRANSPORTER PERMEASE PROTEIN YDCV"/>
    <property type="match status" value="1"/>
</dbReference>
<sequence length="588" mass="62275">MSVDAPPRAPGTPAAPAGGPGTRPGYRRVRDGVSYGLIAVPFAILFTLLYAWPLANVVLRSLSETGSLDYGNLGFSLANYASLFQDDFLLLIEWRTVLLAVGSTLLTVLVALPVAYFLSRLPRRVAGVLLLLVLIPFWVSIVVRLFALTALLSPNGVVNETSQALGLGELSLLHSFGGTLVGTTCYLLPYMILILYSGMSAVDGNLMLAAKTMGASHGHALRRVYLPQIRPSLVSGTLLVFILGLSFFIVPAILGGPRQSTISTYIQQQIDIFQWGVASAMGVLLLAVTLVLYAGIVRITGRMDPGAAMATQAKGVSAAEPFRWSAGMIAAAAVTAVTLLVLMAPVLLVFPMSVGETSTVVFPPRGFTLDWYGKAFEGRTWTVPLLRSLVVGIGTALLSLVIALSLSRLTQRTRSAAGRALIQALAFAPIITPAILLAIGIYDVELRLGLAGTTVGLVLAHTVIAFPLSFAVVNTALSAADRSLEQAAWTLGASRTRTYWTIVVRRALPAVVGAAAVAFVTSWDEVVLALFLQTGPDKTLPVTIYQYLESGIVPTVPAVASMLIVAVVVVVLITRVRRRRQAQGGGTS</sequence>
<reference evidence="11 12" key="1">
    <citation type="submission" date="2020-08" db="EMBL/GenBank/DDBJ databases">
        <title>Sequencing the genomes of 1000 actinobacteria strains.</title>
        <authorList>
            <person name="Klenk H.-P."/>
        </authorList>
    </citation>
    <scope>NUCLEOTIDE SEQUENCE [LARGE SCALE GENOMIC DNA]</scope>
    <source>
        <strain evidence="11 12">DSM 46887</strain>
    </source>
</reference>
<accession>A0A7W9MER8</accession>
<dbReference type="Proteomes" id="UP000540685">
    <property type="component" value="Unassembled WGS sequence"/>
</dbReference>
<comment type="caution">
    <text evidence="11">The sequence shown here is derived from an EMBL/GenBank/DDBJ whole genome shotgun (WGS) entry which is preliminary data.</text>
</comment>
<dbReference type="EMBL" id="JACHMP010000001">
    <property type="protein sequence ID" value="MBB5818080.1"/>
    <property type="molecule type" value="Genomic_DNA"/>
</dbReference>
<dbReference type="Pfam" id="PF00528">
    <property type="entry name" value="BPD_transp_1"/>
    <property type="match status" value="2"/>
</dbReference>
<protein>
    <submittedName>
        <fullName evidence="11">Putative spermidine/putrescine transport system permease protein</fullName>
    </submittedName>
</protein>
<keyword evidence="3" id="KW-1003">Cell membrane</keyword>
<feature type="transmembrane region" description="Helical" evidence="8">
    <location>
        <begin position="232"/>
        <end position="253"/>
    </location>
</feature>
<dbReference type="GO" id="GO:0005886">
    <property type="term" value="C:plasma membrane"/>
    <property type="evidence" value="ECO:0007669"/>
    <property type="project" value="UniProtKB-SubCell"/>
</dbReference>
<feature type="transmembrane region" description="Helical" evidence="8">
    <location>
        <begin position="552"/>
        <end position="573"/>
    </location>
</feature>
<dbReference type="SUPFAM" id="SSF161098">
    <property type="entry name" value="MetI-like"/>
    <property type="match status" value="2"/>
</dbReference>
<evidence type="ECO:0000256" key="7">
    <source>
        <dbReference type="ARBA" id="ARBA00023136"/>
    </source>
</evidence>
<evidence type="ECO:0000313" key="11">
    <source>
        <dbReference type="EMBL" id="MBB5818080.1"/>
    </source>
</evidence>
<keyword evidence="2 8" id="KW-0813">Transport</keyword>
<feature type="transmembrane region" description="Helical" evidence="8">
    <location>
        <begin position="421"/>
        <end position="442"/>
    </location>
</feature>
<feature type="transmembrane region" description="Helical" evidence="8">
    <location>
        <begin position="97"/>
        <end position="118"/>
    </location>
</feature>
<keyword evidence="12" id="KW-1185">Reference proteome</keyword>
<keyword evidence="6 8" id="KW-1133">Transmembrane helix</keyword>
<dbReference type="RefSeq" id="WP_184547849.1">
    <property type="nucleotide sequence ID" value="NZ_JACHMP010000001.1"/>
</dbReference>
<evidence type="ECO:0000256" key="9">
    <source>
        <dbReference type="SAM" id="MobiDB-lite"/>
    </source>
</evidence>
<evidence type="ECO:0000256" key="2">
    <source>
        <dbReference type="ARBA" id="ARBA00022448"/>
    </source>
</evidence>
<feature type="domain" description="ABC transmembrane type-1" evidence="10">
    <location>
        <begin position="385"/>
        <end position="574"/>
    </location>
</feature>
<proteinExistence type="inferred from homology"/>
<feature type="domain" description="ABC transmembrane type-1" evidence="10">
    <location>
        <begin position="93"/>
        <end position="296"/>
    </location>
</feature>
<evidence type="ECO:0000256" key="3">
    <source>
        <dbReference type="ARBA" id="ARBA00022475"/>
    </source>
</evidence>
<feature type="transmembrane region" description="Helical" evidence="8">
    <location>
        <begin position="273"/>
        <end position="296"/>
    </location>
</feature>
<evidence type="ECO:0000256" key="4">
    <source>
        <dbReference type="ARBA" id="ARBA00022519"/>
    </source>
</evidence>
<comment type="subcellular location">
    <subcellularLocation>
        <location evidence="1">Cell inner membrane</location>
        <topology evidence="1">Multi-pass membrane protein</topology>
    </subcellularLocation>
    <subcellularLocation>
        <location evidence="8">Cell membrane</location>
        <topology evidence="8">Multi-pass membrane protein</topology>
    </subcellularLocation>
</comment>
<dbReference type="Gene3D" id="1.10.3720.10">
    <property type="entry name" value="MetI-like"/>
    <property type="match status" value="2"/>
</dbReference>
<feature type="transmembrane region" description="Helical" evidence="8">
    <location>
        <begin position="125"/>
        <end position="152"/>
    </location>
</feature>
<keyword evidence="7 8" id="KW-0472">Membrane</keyword>
<feature type="region of interest" description="Disordered" evidence="9">
    <location>
        <begin position="1"/>
        <end position="25"/>
    </location>
</feature>
<organism evidence="11 12">
    <name type="scientific">Streptosporangium becharense</name>
    <dbReference type="NCBI Taxonomy" id="1816182"/>
    <lineage>
        <taxon>Bacteria</taxon>
        <taxon>Bacillati</taxon>
        <taxon>Actinomycetota</taxon>
        <taxon>Actinomycetes</taxon>
        <taxon>Streptosporangiales</taxon>
        <taxon>Streptosporangiaceae</taxon>
        <taxon>Streptosporangium</taxon>
    </lineage>
</organism>
<keyword evidence="5 8" id="KW-0812">Transmembrane</keyword>
<evidence type="ECO:0000256" key="8">
    <source>
        <dbReference type="RuleBase" id="RU363032"/>
    </source>
</evidence>
<dbReference type="CDD" id="cd06261">
    <property type="entry name" value="TM_PBP2"/>
    <property type="match status" value="2"/>
</dbReference>